<dbReference type="GO" id="GO:0047493">
    <property type="term" value="F:ceramide cholinephosphotransferase activity"/>
    <property type="evidence" value="ECO:0007669"/>
    <property type="project" value="TreeGrafter"/>
</dbReference>
<evidence type="ECO:0000313" key="4">
    <source>
        <dbReference type="Proteomes" id="UP001459277"/>
    </source>
</evidence>
<feature type="transmembrane region" description="Helical" evidence="2">
    <location>
        <begin position="48"/>
        <end position="67"/>
    </location>
</feature>
<proteinExistence type="predicted"/>
<dbReference type="PANTHER" id="PTHR21290">
    <property type="entry name" value="SPHINGOMYELIN SYNTHETASE"/>
    <property type="match status" value="1"/>
</dbReference>
<gene>
    <name evidence="3" type="ORF">SO802_005126</name>
</gene>
<dbReference type="GO" id="GO:0033188">
    <property type="term" value="F:sphingomyelin synthase activity"/>
    <property type="evidence" value="ECO:0007669"/>
    <property type="project" value="TreeGrafter"/>
</dbReference>
<feature type="region of interest" description="Disordered" evidence="1">
    <location>
        <begin position="101"/>
        <end position="122"/>
    </location>
</feature>
<keyword evidence="2" id="KW-0812">Transmembrane</keyword>
<dbReference type="Proteomes" id="UP001459277">
    <property type="component" value="Unassembled WGS sequence"/>
</dbReference>
<dbReference type="GO" id="GO:0046513">
    <property type="term" value="P:ceramide biosynthetic process"/>
    <property type="evidence" value="ECO:0007669"/>
    <property type="project" value="TreeGrafter"/>
</dbReference>
<dbReference type="GO" id="GO:0005802">
    <property type="term" value="C:trans-Golgi network"/>
    <property type="evidence" value="ECO:0007669"/>
    <property type="project" value="TreeGrafter"/>
</dbReference>
<reference evidence="3 4" key="1">
    <citation type="submission" date="2024-01" db="EMBL/GenBank/DDBJ databases">
        <title>A telomere-to-telomere, gap-free genome of sweet tea (Lithocarpus litseifolius).</title>
        <authorList>
            <person name="Zhou J."/>
        </authorList>
    </citation>
    <scope>NUCLEOTIDE SEQUENCE [LARGE SCALE GENOMIC DNA]</scope>
    <source>
        <strain evidence="3">Zhou-2022a</strain>
        <tissue evidence="3">Leaf</tissue>
    </source>
</reference>
<organism evidence="3 4">
    <name type="scientific">Lithocarpus litseifolius</name>
    <dbReference type="NCBI Taxonomy" id="425828"/>
    <lineage>
        <taxon>Eukaryota</taxon>
        <taxon>Viridiplantae</taxon>
        <taxon>Streptophyta</taxon>
        <taxon>Embryophyta</taxon>
        <taxon>Tracheophyta</taxon>
        <taxon>Spermatophyta</taxon>
        <taxon>Magnoliopsida</taxon>
        <taxon>eudicotyledons</taxon>
        <taxon>Gunneridae</taxon>
        <taxon>Pentapetalae</taxon>
        <taxon>rosids</taxon>
        <taxon>fabids</taxon>
        <taxon>Fagales</taxon>
        <taxon>Fagaceae</taxon>
        <taxon>Lithocarpus</taxon>
    </lineage>
</organism>
<name>A0AAW2DK23_9ROSI</name>
<dbReference type="PANTHER" id="PTHR21290:SF62">
    <property type="entry name" value="PHOSPHATIDYLINOSITOL:CERAMIDE INOSITOLPHOSPHOTRANSFERASE 1-RELATED"/>
    <property type="match status" value="1"/>
</dbReference>
<dbReference type="GO" id="GO:0045140">
    <property type="term" value="F:inositol phosphoceramide synthase activity"/>
    <property type="evidence" value="ECO:0007669"/>
    <property type="project" value="TreeGrafter"/>
</dbReference>
<feature type="non-terminal residue" evidence="3">
    <location>
        <position position="1"/>
    </location>
</feature>
<comment type="caution">
    <text evidence="3">The sequence shown here is derived from an EMBL/GenBank/DDBJ whole genome shotgun (WGS) entry which is preliminary data.</text>
</comment>
<sequence length="144" mass="16050">APGLGFMDQTTLSGLWIKAYISETLFTLIFISFFLWTFHPFILKSKRIYTVLVWCRVLAFSVASQILRIFTFYSTQLPGPNNHCQMPDRTSGASLLLPLTSKDKDSRNKDENHKLLNGNSGDRTDRIIEADATATTGAATMIAG</sequence>
<dbReference type="EMBL" id="JAZDWU010000002">
    <property type="protein sequence ID" value="KAL0010018.1"/>
    <property type="molecule type" value="Genomic_DNA"/>
</dbReference>
<keyword evidence="2" id="KW-1133">Transmembrane helix</keyword>
<protein>
    <submittedName>
        <fullName evidence="3">Uncharacterized protein</fullName>
    </submittedName>
</protein>
<dbReference type="InterPro" id="IPR045221">
    <property type="entry name" value="Sphingomyelin_synth-like"/>
</dbReference>
<dbReference type="GO" id="GO:0005886">
    <property type="term" value="C:plasma membrane"/>
    <property type="evidence" value="ECO:0007669"/>
    <property type="project" value="TreeGrafter"/>
</dbReference>
<accession>A0AAW2DK23</accession>
<evidence type="ECO:0000256" key="1">
    <source>
        <dbReference type="SAM" id="MobiDB-lite"/>
    </source>
</evidence>
<evidence type="ECO:0000313" key="3">
    <source>
        <dbReference type="EMBL" id="KAL0010018.1"/>
    </source>
</evidence>
<keyword evidence="2" id="KW-0472">Membrane</keyword>
<keyword evidence="4" id="KW-1185">Reference proteome</keyword>
<dbReference type="GO" id="GO:0005789">
    <property type="term" value="C:endoplasmic reticulum membrane"/>
    <property type="evidence" value="ECO:0007669"/>
    <property type="project" value="TreeGrafter"/>
</dbReference>
<evidence type="ECO:0000256" key="2">
    <source>
        <dbReference type="SAM" id="Phobius"/>
    </source>
</evidence>
<dbReference type="GO" id="GO:0000139">
    <property type="term" value="C:Golgi membrane"/>
    <property type="evidence" value="ECO:0007669"/>
    <property type="project" value="TreeGrafter"/>
</dbReference>
<feature type="transmembrane region" description="Helical" evidence="2">
    <location>
        <begin position="15"/>
        <end position="36"/>
    </location>
</feature>
<dbReference type="AlphaFoldDB" id="A0AAW2DK23"/>
<feature type="compositionally biased region" description="Basic and acidic residues" evidence="1">
    <location>
        <begin position="101"/>
        <end position="114"/>
    </location>
</feature>